<accession>A0A166AEI5</accession>
<dbReference type="AlphaFoldDB" id="A0A166AEI5"/>
<reference evidence="1 2" key="1">
    <citation type="journal article" date="2016" name="Mol. Biol. Evol.">
        <title>Comparative Genomics of Early-Diverging Mushroom-Forming Fungi Provides Insights into the Origins of Lignocellulose Decay Capabilities.</title>
        <authorList>
            <person name="Nagy L.G."/>
            <person name="Riley R."/>
            <person name="Tritt A."/>
            <person name="Adam C."/>
            <person name="Daum C."/>
            <person name="Floudas D."/>
            <person name="Sun H."/>
            <person name="Yadav J.S."/>
            <person name="Pangilinan J."/>
            <person name="Larsson K.H."/>
            <person name="Matsuura K."/>
            <person name="Barry K."/>
            <person name="Labutti K."/>
            <person name="Kuo R."/>
            <person name="Ohm R.A."/>
            <person name="Bhattacharya S.S."/>
            <person name="Shirouzu T."/>
            <person name="Yoshinaga Y."/>
            <person name="Martin F.M."/>
            <person name="Grigoriev I.V."/>
            <person name="Hibbett D.S."/>
        </authorList>
    </citation>
    <scope>NUCLEOTIDE SEQUENCE [LARGE SCALE GENOMIC DNA]</scope>
    <source>
        <strain evidence="1 2">CBS 109695</strain>
    </source>
</reference>
<sequence>MADSHHIEPLDEADMDGFSAVMHINVWGNFALDRLARPCREPQCPMCREFPRDSTVTVYDYVSCEPCITNAFSRRYKCPV</sequence>
<evidence type="ECO:0000313" key="1">
    <source>
        <dbReference type="EMBL" id="KZP11524.1"/>
    </source>
</evidence>
<dbReference type="Proteomes" id="UP000076532">
    <property type="component" value="Unassembled WGS sequence"/>
</dbReference>
<proteinExistence type="predicted"/>
<organism evidence="1 2">
    <name type="scientific">Athelia psychrophila</name>
    <dbReference type="NCBI Taxonomy" id="1759441"/>
    <lineage>
        <taxon>Eukaryota</taxon>
        <taxon>Fungi</taxon>
        <taxon>Dikarya</taxon>
        <taxon>Basidiomycota</taxon>
        <taxon>Agaricomycotina</taxon>
        <taxon>Agaricomycetes</taxon>
        <taxon>Agaricomycetidae</taxon>
        <taxon>Atheliales</taxon>
        <taxon>Atheliaceae</taxon>
        <taxon>Athelia</taxon>
    </lineage>
</organism>
<evidence type="ECO:0000313" key="2">
    <source>
        <dbReference type="Proteomes" id="UP000076532"/>
    </source>
</evidence>
<protein>
    <submittedName>
        <fullName evidence="1">Uncharacterized protein</fullName>
    </submittedName>
</protein>
<gene>
    <name evidence="1" type="ORF">FIBSPDRAFT_962181</name>
</gene>
<keyword evidence="2" id="KW-1185">Reference proteome</keyword>
<name>A0A166AEI5_9AGAM</name>
<dbReference type="EMBL" id="KV417661">
    <property type="protein sequence ID" value="KZP11524.1"/>
    <property type="molecule type" value="Genomic_DNA"/>
</dbReference>